<name>A0A9P5H8R1_9HYPO</name>
<evidence type="ECO:0000313" key="2">
    <source>
        <dbReference type="Proteomes" id="UP000722485"/>
    </source>
</evidence>
<evidence type="ECO:0000313" key="1">
    <source>
        <dbReference type="EMBL" id="KAF7552219.1"/>
    </source>
</evidence>
<reference evidence="1" key="1">
    <citation type="submission" date="2020-03" db="EMBL/GenBank/DDBJ databases">
        <title>Draft Genome Sequence of Cylindrodendrum hubeiense.</title>
        <authorList>
            <person name="Buettner E."/>
            <person name="Kellner H."/>
        </authorList>
    </citation>
    <scope>NUCLEOTIDE SEQUENCE</scope>
    <source>
        <strain evidence="1">IHI 201604</strain>
    </source>
</reference>
<accession>A0A9P5H8R1</accession>
<protein>
    <recommendedName>
        <fullName evidence="3">Transcription factor domain-containing protein</fullName>
    </recommendedName>
</protein>
<sequence>MLRPALPPSYHRPKLCSIQTLLLLQYPPDDPLNPITPSNGALPCERIVRKRLSWALFMQDRWTTLAYRRPVHIHHDDWTVKDLTPADFSNCECEGSAVTQAQAQALTIMTAILAV</sequence>
<dbReference type="AlphaFoldDB" id="A0A9P5H8R1"/>
<evidence type="ECO:0008006" key="3">
    <source>
        <dbReference type="Google" id="ProtNLM"/>
    </source>
</evidence>
<keyword evidence="2" id="KW-1185">Reference proteome</keyword>
<dbReference type="OrthoDB" id="2264294at2759"/>
<dbReference type="Proteomes" id="UP000722485">
    <property type="component" value="Unassembled WGS sequence"/>
</dbReference>
<comment type="caution">
    <text evidence="1">The sequence shown here is derived from an EMBL/GenBank/DDBJ whole genome shotgun (WGS) entry which is preliminary data.</text>
</comment>
<dbReference type="EMBL" id="JAANBB010000064">
    <property type="protein sequence ID" value="KAF7552219.1"/>
    <property type="molecule type" value="Genomic_DNA"/>
</dbReference>
<proteinExistence type="predicted"/>
<dbReference type="CDD" id="cd12148">
    <property type="entry name" value="fungal_TF_MHR"/>
    <property type="match status" value="1"/>
</dbReference>
<gene>
    <name evidence="1" type="ORF">G7Z17_g4466</name>
</gene>
<organism evidence="1 2">
    <name type="scientific">Cylindrodendrum hubeiense</name>
    <dbReference type="NCBI Taxonomy" id="595255"/>
    <lineage>
        <taxon>Eukaryota</taxon>
        <taxon>Fungi</taxon>
        <taxon>Dikarya</taxon>
        <taxon>Ascomycota</taxon>
        <taxon>Pezizomycotina</taxon>
        <taxon>Sordariomycetes</taxon>
        <taxon>Hypocreomycetidae</taxon>
        <taxon>Hypocreales</taxon>
        <taxon>Nectriaceae</taxon>
        <taxon>Cylindrodendrum</taxon>
    </lineage>
</organism>